<reference evidence="2" key="1">
    <citation type="submission" date="2017-02" db="EMBL/GenBank/DDBJ databases">
        <authorList>
            <person name="Daims H."/>
        </authorList>
    </citation>
    <scope>NUCLEOTIDE SEQUENCE [LARGE SCALE GENOMIC DNA]</scope>
</reference>
<keyword evidence="2" id="KW-1185">Reference proteome</keyword>
<name>A0A1R4H7W0_9GAMM</name>
<evidence type="ECO:0000313" key="1">
    <source>
        <dbReference type="EMBL" id="SJM92324.1"/>
    </source>
</evidence>
<dbReference type="EMBL" id="FUKJ01000185">
    <property type="protein sequence ID" value="SJM92324.1"/>
    <property type="molecule type" value="Genomic_DNA"/>
</dbReference>
<evidence type="ECO:0000313" key="2">
    <source>
        <dbReference type="Proteomes" id="UP000195442"/>
    </source>
</evidence>
<proteinExistence type="predicted"/>
<organism evidence="1 2">
    <name type="scientific">Crenothrix polyspora</name>
    <dbReference type="NCBI Taxonomy" id="360316"/>
    <lineage>
        <taxon>Bacteria</taxon>
        <taxon>Pseudomonadati</taxon>
        <taxon>Pseudomonadota</taxon>
        <taxon>Gammaproteobacteria</taxon>
        <taxon>Methylococcales</taxon>
        <taxon>Crenotrichaceae</taxon>
        <taxon>Crenothrix</taxon>
    </lineage>
</organism>
<protein>
    <submittedName>
        <fullName evidence="1">Uncharacterized protein</fullName>
    </submittedName>
</protein>
<gene>
    <name evidence="1" type="ORF">CRENPOLYSF2_2650004</name>
</gene>
<dbReference type="Proteomes" id="UP000195442">
    <property type="component" value="Unassembled WGS sequence"/>
</dbReference>
<sequence>MDVLLEFIKTILEHHNPTDKLKELAELIGDVFQLMPSGKHMVGRDLGRMEPTASLQCRTVG</sequence>
<dbReference type="AlphaFoldDB" id="A0A1R4H7W0"/>
<accession>A0A1R4H7W0</accession>